<dbReference type="SFLD" id="SFLDG01153">
    <property type="entry name" value="Main.4:_Theta-like"/>
    <property type="match status" value="1"/>
</dbReference>
<protein>
    <submittedName>
        <fullName evidence="4">Glutathione S-transferase, amine-terminal domain protein</fullName>
    </submittedName>
</protein>
<feature type="domain" description="GST C-terminal" evidence="3">
    <location>
        <begin position="95"/>
        <end position="226"/>
    </location>
</feature>
<keyword evidence="5" id="KW-1185">Reference proteome</keyword>
<reference evidence="5" key="1">
    <citation type="journal article" date="2006" name="PLoS Biol.">
        <title>Macronuclear genome sequence of the ciliate Tetrahymena thermophila, a model eukaryote.</title>
        <authorList>
            <person name="Eisen J.A."/>
            <person name="Coyne R.S."/>
            <person name="Wu M."/>
            <person name="Wu D."/>
            <person name="Thiagarajan M."/>
            <person name="Wortman J.R."/>
            <person name="Badger J.H."/>
            <person name="Ren Q."/>
            <person name="Amedeo P."/>
            <person name="Jones K.M."/>
            <person name="Tallon L.J."/>
            <person name="Delcher A.L."/>
            <person name="Salzberg S.L."/>
            <person name="Silva J.C."/>
            <person name="Haas B.J."/>
            <person name="Majoros W.H."/>
            <person name="Farzad M."/>
            <person name="Carlton J.M."/>
            <person name="Smith R.K. Jr."/>
            <person name="Garg J."/>
            <person name="Pearlman R.E."/>
            <person name="Karrer K.M."/>
            <person name="Sun L."/>
            <person name="Manning G."/>
            <person name="Elde N.C."/>
            <person name="Turkewitz A.P."/>
            <person name="Asai D.J."/>
            <person name="Wilkes D.E."/>
            <person name="Wang Y."/>
            <person name="Cai H."/>
            <person name="Collins K."/>
            <person name="Stewart B.A."/>
            <person name="Lee S.R."/>
            <person name="Wilamowska K."/>
            <person name="Weinberg Z."/>
            <person name="Ruzzo W.L."/>
            <person name="Wloga D."/>
            <person name="Gaertig J."/>
            <person name="Frankel J."/>
            <person name="Tsao C.-C."/>
            <person name="Gorovsky M.A."/>
            <person name="Keeling P.J."/>
            <person name="Waller R.F."/>
            <person name="Patron N.J."/>
            <person name="Cherry J.M."/>
            <person name="Stover N.A."/>
            <person name="Krieger C.J."/>
            <person name="del Toro C."/>
            <person name="Ryder H.F."/>
            <person name="Williamson S.C."/>
            <person name="Barbeau R.A."/>
            <person name="Hamilton E.P."/>
            <person name="Orias E."/>
        </authorList>
    </citation>
    <scope>NUCLEOTIDE SEQUENCE [LARGE SCALE GENOMIC DNA]</scope>
    <source>
        <strain evidence="5">SB210</strain>
    </source>
</reference>
<gene>
    <name evidence="4" type="ORF">TTHERM_000161459</name>
</gene>
<evidence type="ECO:0000256" key="1">
    <source>
        <dbReference type="ARBA" id="ARBA00022679"/>
    </source>
</evidence>
<dbReference type="OrthoDB" id="422574at2759"/>
<evidence type="ECO:0000313" key="5">
    <source>
        <dbReference type="Proteomes" id="UP000009168"/>
    </source>
</evidence>
<dbReference type="InterPro" id="IPR036282">
    <property type="entry name" value="Glutathione-S-Trfase_C_sf"/>
</dbReference>
<keyword evidence="1" id="KW-0808">Transferase</keyword>
<dbReference type="InterPro" id="IPR040079">
    <property type="entry name" value="Glutathione_S-Trfase"/>
</dbReference>
<dbReference type="Proteomes" id="UP000009168">
    <property type="component" value="Unassembled WGS sequence"/>
</dbReference>
<dbReference type="STRING" id="312017.W7XJU4"/>
<dbReference type="InParanoid" id="W7XJU4"/>
<dbReference type="Gene3D" id="3.40.30.10">
    <property type="entry name" value="Glutaredoxin"/>
    <property type="match status" value="1"/>
</dbReference>
<feature type="domain" description="GST N-terminal" evidence="2">
    <location>
        <begin position="6"/>
        <end position="87"/>
    </location>
</feature>
<evidence type="ECO:0000259" key="3">
    <source>
        <dbReference type="PROSITE" id="PS50405"/>
    </source>
</evidence>
<dbReference type="GO" id="GO:0016740">
    <property type="term" value="F:transferase activity"/>
    <property type="evidence" value="ECO:0007669"/>
    <property type="project" value="UniProtKB-KW"/>
</dbReference>
<dbReference type="PANTHER" id="PTHR44750">
    <property type="entry name" value="GLUTATHIONE S-TRANSFERASE T1-RELATED"/>
    <property type="match status" value="1"/>
</dbReference>
<dbReference type="AlphaFoldDB" id="W7XJU4"/>
<dbReference type="SUPFAM" id="SSF52833">
    <property type="entry name" value="Thioredoxin-like"/>
    <property type="match status" value="1"/>
</dbReference>
<accession>W7XJU4</accession>
<dbReference type="PROSITE" id="PS50405">
    <property type="entry name" value="GST_CTER"/>
    <property type="match status" value="1"/>
</dbReference>
<evidence type="ECO:0000313" key="4">
    <source>
        <dbReference type="EMBL" id="EWS75951.1"/>
    </source>
</evidence>
<dbReference type="KEGG" id="tet:TTHERM_000161459"/>
<dbReference type="PANTHER" id="PTHR44750:SF1">
    <property type="entry name" value="GLUTATHIONE S-TRANSFERASE T1-RELATED"/>
    <property type="match status" value="1"/>
</dbReference>
<dbReference type="Pfam" id="PF13417">
    <property type="entry name" value="GST_N_3"/>
    <property type="match status" value="1"/>
</dbReference>
<proteinExistence type="predicted"/>
<dbReference type="Gene3D" id="1.20.1050.10">
    <property type="match status" value="1"/>
</dbReference>
<dbReference type="SFLD" id="SFLDS00019">
    <property type="entry name" value="Glutathione_Transferase_(cytos"/>
    <property type="match status" value="1"/>
</dbReference>
<dbReference type="InterPro" id="IPR004046">
    <property type="entry name" value="GST_C"/>
</dbReference>
<sequence length="229" mass="27132">MQDQQQTLSLYMDWMSQPSRCVAIFCMINKIPVDISEVKILKGQLRSQEYKRINPNMRVPTIKDGKFVLYESHAILKYLIASRAQYIPEHWYPKDIKERALVDQYLDWHHTNIRNAGMYIFNYFVLPSLGIQSKQNKETIYKLFIQSLKMIDTIFLADKPYIASKEKATIADLSCYCEITQVNLIDFDFSPYPNILKWMQRLTAEYPQLVEGHQPFMKFVQKIKEKQNL</sequence>
<dbReference type="Pfam" id="PF00043">
    <property type="entry name" value="GST_C"/>
    <property type="match status" value="1"/>
</dbReference>
<dbReference type="InterPro" id="IPR004045">
    <property type="entry name" value="Glutathione_S-Trfase_N"/>
</dbReference>
<dbReference type="InterPro" id="IPR010987">
    <property type="entry name" value="Glutathione-S-Trfase_C-like"/>
</dbReference>
<evidence type="ECO:0000259" key="2">
    <source>
        <dbReference type="PROSITE" id="PS50404"/>
    </source>
</evidence>
<dbReference type="SUPFAM" id="SSF47616">
    <property type="entry name" value="GST C-terminal domain-like"/>
    <property type="match status" value="1"/>
</dbReference>
<dbReference type="PROSITE" id="PS50404">
    <property type="entry name" value="GST_NTER"/>
    <property type="match status" value="1"/>
</dbReference>
<dbReference type="GeneID" id="24437629"/>
<dbReference type="SFLD" id="SFLDG00358">
    <property type="entry name" value="Main_(cytGST)"/>
    <property type="match status" value="1"/>
</dbReference>
<organism evidence="4 5">
    <name type="scientific">Tetrahymena thermophila (strain SB210)</name>
    <dbReference type="NCBI Taxonomy" id="312017"/>
    <lineage>
        <taxon>Eukaryota</taxon>
        <taxon>Sar</taxon>
        <taxon>Alveolata</taxon>
        <taxon>Ciliophora</taxon>
        <taxon>Intramacronucleata</taxon>
        <taxon>Oligohymenophorea</taxon>
        <taxon>Hymenostomatida</taxon>
        <taxon>Tetrahymenina</taxon>
        <taxon>Tetrahymenidae</taxon>
        <taxon>Tetrahymena</taxon>
    </lineage>
</organism>
<dbReference type="InterPro" id="IPR036249">
    <property type="entry name" value="Thioredoxin-like_sf"/>
</dbReference>
<dbReference type="FunFam" id="1.20.1050.10:FF:000039">
    <property type="entry name" value="Glutathione S-transferase theta-1"/>
    <property type="match status" value="1"/>
</dbReference>
<dbReference type="EMBL" id="GG662820">
    <property type="protein sequence ID" value="EWS75951.1"/>
    <property type="molecule type" value="Genomic_DNA"/>
</dbReference>
<name>W7XJU4_TETTS</name>
<dbReference type="RefSeq" id="XP_012651469.1">
    <property type="nucleotide sequence ID" value="XM_012796015.1"/>
</dbReference>
<dbReference type="InterPro" id="IPR043377">
    <property type="entry name" value="GSTT1/2/3"/>
</dbReference>